<name>A0A6J5M2B1_9CAUD</name>
<dbReference type="EMBL" id="LR796380">
    <property type="protein sequence ID" value="CAB4140858.1"/>
    <property type="molecule type" value="Genomic_DNA"/>
</dbReference>
<feature type="region of interest" description="Disordered" evidence="1">
    <location>
        <begin position="1"/>
        <end position="27"/>
    </location>
</feature>
<evidence type="ECO:0000313" key="2">
    <source>
        <dbReference type="EMBL" id="CAB4140858.1"/>
    </source>
</evidence>
<evidence type="ECO:0000256" key="1">
    <source>
        <dbReference type="SAM" id="MobiDB-lite"/>
    </source>
</evidence>
<organism evidence="2">
    <name type="scientific">uncultured Caudovirales phage</name>
    <dbReference type="NCBI Taxonomy" id="2100421"/>
    <lineage>
        <taxon>Viruses</taxon>
        <taxon>Duplodnaviria</taxon>
        <taxon>Heunggongvirae</taxon>
        <taxon>Uroviricota</taxon>
        <taxon>Caudoviricetes</taxon>
        <taxon>Peduoviridae</taxon>
        <taxon>Maltschvirus</taxon>
        <taxon>Maltschvirus maltsch</taxon>
    </lineage>
</organism>
<proteinExistence type="predicted"/>
<gene>
    <name evidence="2" type="ORF">UFOVP395_193</name>
</gene>
<sequence length="127" mass="13922">MQLMKPYFTTTKTGRSTKPSAKQEQAKAEHEAWLRKHGVHREQLTKAKQHKVAMPSYKTDGVALSNTIVDGGRAKGIMANLHKESAATRAAILEKASRVAPLYNKGGLQLLGKNEDLTKIGSLSRRG</sequence>
<reference evidence="2" key="1">
    <citation type="submission" date="2020-04" db="EMBL/GenBank/DDBJ databases">
        <authorList>
            <person name="Chiriac C."/>
            <person name="Salcher M."/>
            <person name="Ghai R."/>
            <person name="Kavagutti S V."/>
        </authorList>
    </citation>
    <scope>NUCLEOTIDE SEQUENCE</scope>
</reference>
<protein>
    <submittedName>
        <fullName evidence="2">Uncharacterized protein</fullName>
    </submittedName>
</protein>
<feature type="compositionally biased region" description="Polar residues" evidence="1">
    <location>
        <begin position="8"/>
        <end position="20"/>
    </location>
</feature>
<accession>A0A6J5M2B1</accession>